<accession>A0A251V5C3</accession>
<dbReference type="AlphaFoldDB" id="A0A251V5C3"/>
<feature type="active site" description="Proton acceptor" evidence="5">
    <location>
        <position position="260"/>
    </location>
</feature>
<dbReference type="InterPro" id="IPR036388">
    <property type="entry name" value="WH-like_DNA-bd_sf"/>
</dbReference>
<dbReference type="PROSITE" id="PS51683">
    <property type="entry name" value="SAM_OMT_II"/>
    <property type="match status" value="1"/>
</dbReference>
<sequence>MATKTRETLTSEETEVTPQEVIWNHICGFPPLALLRCAIELGIPDILEKHESPITLADLASEIGCSRSSLHRVMRFLIHYKVFQEKPISETFVGYIQSPVSRLLTRHGKHSMADLVLLVSNPEMLAPWGKLSGWVLDNKELPFKAAYGKDLWEFIAANPDQSKLFNDGLACDARLTMAAVLEGCPQVFEGLGTLVDVGGNIGTAIGLIVEACPWINGVNFDLPHVVSSAPACRGVEHLGGNMFDHIPKADAVYMMVKNLHDWADEECIAILRKCREAIPQDNGKVIIVDIVLEREEDHRFKGVRLVSDLTMMTYTNKGKERTLAEWSYVFHEAGFTRYTIKHIQAPQSVIEVYP</sequence>
<dbReference type="GO" id="GO:0008171">
    <property type="term" value="F:O-methyltransferase activity"/>
    <property type="evidence" value="ECO:0000318"/>
    <property type="project" value="GO_Central"/>
</dbReference>
<evidence type="ECO:0000256" key="5">
    <source>
        <dbReference type="PIRSR" id="PIRSR005739-1"/>
    </source>
</evidence>
<dbReference type="SUPFAM" id="SSF53335">
    <property type="entry name" value="S-adenosyl-L-methionine-dependent methyltransferases"/>
    <property type="match status" value="1"/>
</dbReference>
<dbReference type="FunCoup" id="A0A251V5C3">
    <property type="interactions" value="738"/>
</dbReference>
<protein>
    <submittedName>
        <fullName evidence="8 9">O-methyltransferase COMT-type, S-adenosyl-L-methionine-dependent methyltransferase</fullName>
    </submittedName>
</protein>
<evidence type="ECO:0000256" key="2">
    <source>
        <dbReference type="ARBA" id="ARBA00022679"/>
    </source>
</evidence>
<dbReference type="InterPro" id="IPR016461">
    <property type="entry name" value="COMT-like"/>
</dbReference>
<dbReference type="InParanoid" id="A0A251V5C3"/>
<dbReference type="EMBL" id="CM007892">
    <property type="protein sequence ID" value="OTG30152.1"/>
    <property type="molecule type" value="Genomic_DNA"/>
</dbReference>
<keyword evidence="3" id="KW-0949">S-adenosyl-L-methionine</keyword>
<organism evidence="9 10">
    <name type="scientific">Helianthus annuus</name>
    <name type="common">Common sunflower</name>
    <dbReference type="NCBI Taxonomy" id="4232"/>
    <lineage>
        <taxon>Eukaryota</taxon>
        <taxon>Viridiplantae</taxon>
        <taxon>Streptophyta</taxon>
        <taxon>Embryophyta</taxon>
        <taxon>Tracheophyta</taxon>
        <taxon>Spermatophyta</taxon>
        <taxon>Magnoliopsida</taxon>
        <taxon>eudicotyledons</taxon>
        <taxon>Gunneridae</taxon>
        <taxon>Pentapetalae</taxon>
        <taxon>asterids</taxon>
        <taxon>campanulids</taxon>
        <taxon>Asterales</taxon>
        <taxon>Asteraceae</taxon>
        <taxon>Asteroideae</taxon>
        <taxon>Heliantheae alliance</taxon>
        <taxon>Heliantheae</taxon>
        <taxon>Helianthus</taxon>
    </lineage>
</organism>
<dbReference type="FunFam" id="3.40.50.150:FF:000294">
    <property type="entry name" value="O-methyltransferase family protein"/>
    <property type="match status" value="1"/>
</dbReference>
<evidence type="ECO:0000259" key="7">
    <source>
        <dbReference type="Pfam" id="PF08100"/>
    </source>
</evidence>
<dbReference type="GO" id="GO:0008757">
    <property type="term" value="F:S-adenosylmethionine-dependent methyltransferase activity"/>
    <property type="evidence" value="ECO:0000318"/>
    <property type="project" value="GO_Central"/>
</dbReference>
<dbReference type="EMBL" id="MNCJ02000318">
    <property type="protein sequence ID" value="KAF5812594.1"/>
    <property type="molecule type" value="Genomic_DNA"/>
</dbReference>
<dbReference type="Gramene" id="mRNA:HanXRQr2_Chr03g0088201">
    <property type="protein sequence ID" value="mRNA:HanXRQr2_Chr03g0088201"/>
    <property type="gene ID" value="HanXRQr2_Chr03g0088201"/>
</dbReference>
<keyword evidence="1 9" id="KW-0489">Methyltransferase</keyword>
<dbReference type="InterPro" id="IPR012967">
    <property type="entry name" value="COMT_dimerisation"/>
</dbReference>
<dbReference type="OMA" id="TMIMEER"/>
<dbReference type="Gene3D" id="1.10.10.10">
    <property type="entry name" value="Winged helix-like DNA-binding domain superfamily/Winged helix DNA-binding domain"/>
    <property type="match status" value="1"/>
</dbReference>
<dbReference type="InterPro" id="IPR001077">
    <property type="entry name" value="COMT_C"/>
</dbReference>
<dbReference type="PANTHER" id="PTHR11746">
    <property type="entry name" value="O-METHYLTRANSFERASE"/>
    <property type="match status" value="1"/>
</dbReference>
<gene>
    <name evidence="9" type="ORF">HannXRQ_Chr03g0061301</name>
    <name evidence="8" type="ORF">HanXRQr2_Chr03g0088201</name>
</gene>
<evidence type="ECO:0000313" key="8">
    <source>
        <dbReference type="EMBL" id="KAF5812594.1"/>
    </source>
</evidence>
<dbReference type="PIRSF" id="PIRSF005739">
    <property type="entry name" value="O-mtase"/>
    <property type="match status" value="1"/>
</dbReference>
<evidence type="ECO:0000256" key="3">
    <source>
        <dbReference type="ARBA" id="ARBA00022691"/>
    </source>
</evidence>
<evidence type="ECO:0000259" key="6">
    <source>
        <dbReference type="Pfam" id="PF00891"/>
    </source>
</evidence>
<reference evidence="8" key="3">
    <citation type="submission" date="2020-06" db="EMBL/GenBank/DDBJ databases">
        <title>Helianthus annuus Genome sequencing and assembly Release 2.</title>
        <authorList>
            <person name="Gouzy J."/>
            <person name="Langlade N."/>
            <person name="Munos S."/>
        </authorList>
    </citation>
    <scope>NUCLEOTIDE SEQUENCE</scope>
    <source>
        <tissue evidence="8">Leaves</tissue>
    </source>
</reference>
<feature type="domain" description="O-methyltransferase C-terminal" evidence="6">
    <location>
        <begin position="128"/>
        <end position="335"/>
    </location>
</feature>
<feature type="domain" description="O-methyltransferase dimerisation" evidence="7">
    <location>
        <begin position="23"/>
        <end position="105"/>
    </location>
</feature>
<dbReference type="Proteomes" id="UP000215914">
    <property type="component" value="Chromosome 3"/>
</dbReference>
<evidence type="ECO:0000313" key="9">
    <source>
        <dbReference type="EMBL" id="OTG30152.1"/>
    </source>
</evidence>
<proteinExistence type="inferred from homology"/>
<dbReference type="SUPFAM" id="SSF46785">
    <property type="entry name" value="Winged helix' DNA-binding domain"/>
    <property type="match status" value="1"/>
</dbReference>
<keyword evidence="10" id="KW-1185">Reference proteome</keyword>
<evidence type="ECO:0000256" key="1">
    <source>
        <dbReference type="ARBA" id="ARBA00022603"/>
    </source>
</evidence>
<reference evidence="8 10" key="1">
    <citation type="journal article" date="2017" name="Nature">
        <title>The sunflower genome provides insights into oil metabolism, flowering and Asterid evolution.</title>
        <authorList>
            <person name="Badouin H."/>
            <person name="Gouzy J."/>
            <person name="Grassa C.J."/>
            <person name="Murat F."/>
            <person name="Staton S.E."/>
            <person name="Cottret L."/>
            <person name="Lelandais-Briere C."/>
            <person name="Owens G.L."/>
            <person name="Carrere S."/>
            <person name="Mayjonade B."/>
            <person name="Legrand L."/>
            <person name="Gill N."/>
            <person name="Kane N.C."/>
            <person name="Bowers J.E."/>
            <person name="Hubner S."/>
            <person name="Bellec A."/>
            <person name="Berard A."/>
            <person name="Berges H."/>
            <person name="Blanchet N."/>
            <person name="Boniface M.C."/>
            <person name="Brunel D."/>
            <person name="Catrice O."/>
            <person name="Chaidir N."/>
            <person name="Claudel C."/>
            <person name="Donnadieu C."/>
            <person name="Faraut T."/>
            <person name="Fievet G."/>
            <person name="Helmstetter N."/>
            <person name="King M."/>
            <person name="Knapp S.J."/>
            <person name="Lai Z."/>
            <person name="Le Paslier M.C."/>
            <person name="Lippi Y."/>
            <person name="Lorenzon L."/>
            <person name="Mandel J.R."/>
            <person name="Marage G."/>
            <person name="Marchand G."/>
            <person name="Marquand E."/>
            <person name="Bret-Mestries E."/>
            <person name="Morien E."/>
            <person name="Nambeesan S."/>
            <person name="Nguyen T."/>
            <person name="Pegot-Espagnet P."/>
            <person name="Pouilly N."/>
            <person name="Raftis F."/>
            <person name="Sallet E."/>
            <person name="Schiex T."/>
            <person name="Thomas J."/>
            <person name="Vandecasteele C."/>
            <person name="Vares D."/>
            <person name="Vear F."/>
            <person name="Vautrin S."/>
            <person name="Crespi M."/>
            <person name="Mangin B."/>
            <person name="Burke J.M."/>
            <person name="Salse J."/>
            <person name="Munos S."/>
            <person name="Vincourt P."/>
            <person name="Rieseberg L.H."/>
            <person name="Langlade N.B."/>
        </authorList>
    </citation>
    <scope>NUCLEOTIDE SEQUENCE [LARGE SCALE GENOMIC DNA]</scope>
    <source>
        <strain evidence="10">cv. SF193</strain>
        <tissue evidence="8">Leaves</tissue>
    </source>
</reference>
<evidence type="ECO:0000313" key="10">
    <source>
        <dbReference type="Proteomes" id="UP000215914"/>
    </source>
</evidence>
<dbReference type="GO" id="GO:0032259">
    <property type="term" value="P:methylation"/>
    <property type="evidence" value="ECO:0000318"/>
    <property type="project" value="GO_Central"/>
</dbReference>
<evidence type="ECO:0000256" key="4">
    <source>
        <dbReference type="ARBA" id="ARBA00034481"/>
    </source>
</evidence>
<dbReference type="GO" id="GO:0046983">
    <property type="term" value="F:protein dimerization activity"/>
    <property type="evidence" value="ECO:0007669"/>
    <property type="project" value="InterPro"/>
</dbReference>
<dbReference type="Gene3D" id="3.40.50.150">
    <property type="entry name" value="Vaccinia Virus protein VP39"/>
    <property type="match status" value="1"/>
</dbReference>
<dbReference type="Pfam" id="PF00891">
    <property type="entry name" value="Methyltransf_2"/>
    <property type="match status" value="1"/>
</dbReference>
<dbReference type="Pfam" id="PF08100">
    <property type="entry name" value="Dimerisation"/>
    <property type="match status" value="1"/>
</dbReference>
<keyword evidence="2 9" id="KW-0808">Transferase</keyword>
<name>A0A251V5C3_HELAN</name>
<comment type="similarity">
    <text evidence="4">Belongs to the class I-like SAM-binding methyltransferase superfamily. Cation-independent O-methyltransferase family. COMT subfamily.</text>
</comment>
<reference evidence="9" key="2">
    <citation type="submission" date="2017-02" db="EMBL/GenBank/DDBJ databases">
        <title>Sunflower complete genome.</title>
        <authorList>
            <person name="Langlade N."/>
            <person name="Munos S."/>
        </authorList>
    </citation>
    <scope>NUCLEOTIDE SEQUENCE [LARGE SCALE GENOMIC DNA]</scope>
    <source>
        <tissue evidence="9">Leaves</tissue>
    </source>
</reference>
<dbReference type="InterPro" id="IPR029063">
    <property type="entry name" value="SAM-dependent_MTases_sf"/>
</dbReference>
<dbReference type="InterPro" id="IPR036390">
    <property type="entry name" value="WH_DNA-bd_sf"/>
</dbReference>